<protein>
    <recommendedName>
        <fullName evidence="1">non-specific serine/threonine protein kinase</fullName>
        <ecNumber evidence="1">2.7.11.1</ecNumber>
    </recommendedName>
</protein>
<dbReference type="InterPro" id="IPR011009">
    <property type="entry name" value="Kinase-like_dom_sf"/>
</dbReference>
<evidence type="ECO:0000256" key="2">
    <source>
        <dbReference type="ARBA" id="ARBA00047899"/>
    </source>
</evidence>
<feature type="region of interest" description="Disordered" evidence="4">
    <location>
        <begin position="333"/>
        <end position="354"/>
    </location>
</feature>
<evidence type="ECO:0000259" key="5">
    <source>
        <dbReference type="Pfam" id="PF17667"/>
    </source>
</evidence>
<keyword evidence="7" id="KW-1185">Reference proteome</keyword>
<dbReference type="OMA" id="QPRGMLI"/>
<dbReference type="PANTHER" id="PTHR38248">
    <property type="entry name" value="FUNK1 6"/>
    <property type="match status" value="1"/>
</dbReference>
<dbReference type="Gene3D" id="1.10.510.10">
    <property type="entry name" value="Transferase(Phosphotransferase) domain 1"/>
    <property type="match status" value="1"/>
</dbReference>
<name>C5FIK6_ARTOC</name>
<dbReference type="OrthoDB" id="4353729at2759"/>
<comment type="catalytic activity">
    <reaction evidence="2">
        <text>L-threonyl-[protein] + ATP = O-phospho-L-threonyl-[protein] + ADP + H(+)</text>
        <dbReference type="Rhea" id="RHEA:46608"/>
        <dbReference type="Rhea" id="RHEA-COMP:11060"/>
        <dbReference type="Rhea" id="RHEA-COMP:11605"/>
        <dbReference type="ChEBI" id="CHEBI:15378"/>
        <dbReference type="ChEBI" id="CHEBI:30013"/>
        <dbReference type="ChEBI" id="CHEBI:30616"/>
        <dbReference type="ChEBI" id="CHEBI:61977"/>
        <dbReference type="ChEBI" id="CHEBI:456216"/>
        <dbReference type="EC" id="2.7.11.1"/>
    </reaction>
</comment>
<dbReference type="VEuPathDB" id="FungiDB:MCYG_02094"/>
<feature type="domain" description="Fungal-type protein kinase" evidence="5">
    <location>
        <begin position="122"/>
        <end position="507"/>
    </location>
</feature>
<evidence type="ECO:0000256" key="4">
    <source>
        <dbReference type="SAM" id="MobiDB-lite"/>
    </source>
</evidence>
<gene>
    <name evidence="6" type="ORF">MCYG_02094</name>
</gene>
<dbReference type="STRING" id="554155.C5FIK6"/>
<dbReference type="AlphaFoldDB" id="C5FIK6"/>
<dbReference type="PROSITE" id="PS00109">
    <property type="entry name" value="PROTEIN_KINASE_TYR"/>
    <property type="match status" value="1"/>
</dbReference>
<sequence length="618" mass="70513">MAPDSTHLAQEETHDKSYETVLKDINGTIYNNVQGFHEKYFQKKPWSSKAERVAWTASRGQGNERQTQFPSTPTGKSFLEWFSELKSKSFGGRSTFYTSWDQPPHDQNLPSVFLVPTGLSKTSNEYSWADFLVVAEVSRDASSYRQYFLRLCEHAQKVFKSQPTRRFVHSFYVHGSTAELWVFDRSGPYGCEAFDIRKELDRFIIVTASYTEMSDEELGINTFIKKDEQRQYVMVKGENKADMERIYLEDQPIAFAPDIVSSGTAAYRAKRIESNEWEFVVKFTWRSDHGLREVDMLRFIKERNVWGVVQLFGHVDLDSIDRLRRGLEFSSPRMVPPKVSKSSDKTQSPADTSNLAVGDHVQSVIDKCAAEAKLAGLDDKKDSTFVNRVFSCIVVHPPGRAVDKFKSIPEFLGAFSDIIKGLRSLYQDGRILHQDVSKGNLMITDVHKRGDPRGFLIDLEAAKLLDDTDAKEEITGTKLFMAIGVLKAKPHTYRHDLESLFYCLLWIASTHGLEGLPKDSLFYRWVHGSFDDCAQEKSNDMGESEFDHIVSGFTSEFKGLALLARELRNIMFPNQDELLFKGSNNVSESPDIVYNQMINAFERTIEAYEQYSQATKLA</sequence>
<dbReference type="RefSeq" id="XP_002849160.1">
    <property type="nucleotide sequence ID" value="XM_002849114.1"/>
</dbReference>
<dbReference type="EC" id="2.7.11.1" evidence="1"/>
<proteinExistence type="predicted"/>
<dbReference type="GeneID" id="9229214"/>
<dbReference type="Proteomes" id="UP000002035">
    <property type="component" value="Unassembled WGS sequence"/>
</dbReference>
<evidence type="ECO:0000256" key="3">
    <source>
        <dbReference type="ARBA" id="ARBA00048679"/>
    </source>
</evidence>
<dbReference type="PANTHER" id="PTHR38248:SF2">
    <property type="entry name" value="FUNK1 11"/>
    <property type="match status" value="1"/>
</dbReference>
<dbReference type="eggNOG" id="ENOG502S5WB">
    <property type="taxonomic scope" value="Eukaryota"/>
</dbReference>
<evidence type="ECO:0000256" key="1">
    <source>
        <dbReference type="ARBA" id="ARBA00012513"/>
    </source>
</evidence>
<reference evidence="7" key="1">
    <citation type="journal article" date="2012" name="MBio">
        <title>Comparative genome analysis of Trichophyton rubrum and related dermatophytes reveals candidate genes involved in infection.</title>
        <authorList>
            <person name="Martinez D.A."/>
            <person name="Oliver B.G."/>
            <person name="Graeser Y."/>
            <person name="Goldberg J.M."/>
            <person name="Li W."/>
            <person name="Martinez-Rossi N.M."/>
            <person name="Monod M."/>
            <person name="Shelest E."/>
            <person name="Barton R.C."/>
            <person name="Birch E."/>
            <person name="Brakhage A.A."/>
            <person name="Chen Z."/>
            <person name="Gurr S.J."/>
            <person name="Heiman D."/>
            <person name="Heitman J."/>
            <person name="Kosti I."/>
            <person name="Rossi A."/>
            <person name="Saif S."/>
            <person name="Samalova M."/>
            <person name="Saunders C.W."/>
            <person name="Shea T."/>
            <person name="Summerbell R.C."/>
            <person name="Xu J."/>
            <person name="Young S."/>
            <person name="Zeng Q."/>
            <person name="Birren B.W."/>
            <person name="Cuomo C.A."/>
            <person name="White T.C."/>
        </authorList>
    </citation>
    <scope>NUCLEOTIDE SEQUENCE [LARGE SCALE GENOMIC DNA]</scope>
    <source>
        <strain evidence="7">ATCC MYA-4605 / CBS 113480</strain>
    </source>
</reference>
<dbReference type="GO" id="GO:0004674">
    <property type="term" value="F:protein serine/threonine kinase activity"/>
    <property type="evidence" value="ECO:0007669"/>
    <property type="project" value="UniProtKB-EC"/>
</dbReference>
<dbReference type="InterPro" id="IPR040976">
    <property type="entry name" value="Pkinase_fungal"/>
</dbReference>
<comment type="catalytic activity">
    <reaction evidence="3">
        <text>L-seryl-[protein] + ATP = O-phospho-L-seryl-[protein] + ADP + H(+)</text>
        <dbReference type="Rhea" id="RHEA:17989"/>
        <dbReference type="Rhea" id="RHEA-COMP:9863"/>
        <dbReference type="Rhea" id="RHEA-COMP:11604"/>
        <dbReference type="ChEBI" id="CHEBI:15378"/>
        <dbReference type="ChEBI" id="CHEBI:29999"/>
        <dbReference type="ChEBI" id="CHEBI:30616"/>
        <dbReference type="ChEBI" id="CHEBI:83421"/>
        <dbReference type="ChEBI" id="CHEBI:456216"/>
        <dbReference type="EC" id="2.7.11.1"/>
    </reaction>
</comment>
<accession>C5FIK6</accession>
<dbReference type="HOGENOM" id="CLU_005513_3_2_1"/>
<evidence type="ECO:0000313" key="7">
    <source>
        <dbReference type="Proteomes" id="UP000002035"/>
    </source>
</evidence>
<dbReference type="Pfam" id="PF17667">
    <property type="entry name" value="Pkinase_fungal"/>
    <property type="match status" value="1"/>
</dbReference>
<dbReference type="EMBL" id="DS995702">
    <property type="protein sequence ID" value="EEQ29275.1"/>
    <property type="molecule type" value="Genomic_DNA"/>
</dbReference>
<dbReference type="SUPFAM" id="SSF56112">
    <property type="entry name" value="Protein kinase-like (PK-like)"/>
    <property type="match status" value="1"/>
</dbReference>
<organism evidence="6 7">
    <name type="scientific">Arthroderma otae (strain ATCC MYA-4605 / CBS 113480)</name>
    <name type="common">Microsporum canis</name>
    <dbReference type="NCBI Taxonomy" id="554155"/>
    <lineage>
        <taxon>Eukaryota</taxon>
        <taxon>Fungi</taxon>
        <taxon>Dikarya</taxon>
        <taxon>Ascomycota</taxon>
        <taxon>Pezizomycotina</taxon>
        <taxon>Eurotiomycetes</taxon>
        <taxon>Eurotiomycetidae</taxon>
        <taxon>Onygenales</taxon>
        <taxon>Arthrodermataceae</taxon>
        <taxon>Microsporum</taxon>
    </lineage>
</organism>
<evidence type="ECO:0000313" key="6">
    <source>
        <dbReference type="EMBL" id="EEQ29275.1"/>
    </source>
</evidence>
<feature type="compositionally biased region" description="Polar residues" evidence="4">
    <location>
        <begin position="345"/>
        <end position="354"/>
    </location>
</feature>
<dbReference type="InterPro" id="IPR008266">
    <property type="entry name" value="Tyr_kinase_AS"/>
</dbReference>